<evidence type="ECO:0000313" key="3">
    <source>
        <dbReference type="Proteomes" id="UP001212841"/>
    </source>
</evidence>
<protein>
    <submittedName>
        <fullName evidence="2">Uncharacterized protein</fullName>
    </submittedName>
</protein>
<proteinExistence type="predicted"/>
<evidence type="ECO:0000256" key="1">
    <source>
        <dbReference type="SAM" id="Phobius"/>
    </source>
</evidence>
<dbReference type="EMBL" id="JADGJD010001614">
    <property type="protein sequence ID" value="KAJ3039691.1"/>
    <property type="molecule type" value="Genomic_DNA"/>
</dbReference>
<keyword evidence="1" id="KW-0472">Membrane</keyword>
<dbReference type="Proteomes" id="UP001212841">
    <property type="component" value="Unassembled WGS sequence"/>
</dbReference>
<feature type="transmembrane region" description="Helical" evidence="1">
    <location>
        <begin position="12"/>
        <end position="31"/>
    </location>
</feature>
<organism evidence="2 3">
    <name type="scientific">Rhizophlyctis rosea</name>
    <dbReference type="NCBI Taxonomy" id="64517"/>
    <lineage>
        <taxon>Eukaryota</taxon>
        <taxon>Fungi</taxon>
        <taxon>Fungi incertae sedis</taxon>
        <taxon>Chytridiomycota</taxon>
        <taxon>Chytridiomycota incertae sedis</taxon>
        <taxon>Chytridiomycetes</taxon>
        <taxon>Rhizophlyctidales</taxon>
        <taxon>Rhizophlyctidaceae</taxon>
        <taxon>Rhizophlyctis</taxon>
    </lineage>
</organism>
<gene>
    <name evidence="2" type="ORF">HK097_002763</name>
</gene>
<keyword evidence="1" id="KW-0812">Transmembrane</keyword>
<keyword evidence="1" id="KW-1133">Transmembrane helix</keyword>
<name>A0AAD5S4D3_9FUNG</name>
<sequence>MFSTGYIKQMWIATFILLVLWALSYIVTSFLRGKRVPSKRGSETGVGVSDVSTREHPFHWRAADGSRVALATFLMLFAATEVTERGYGPTKATIILAWIFFVISVIHIVLATATRHAIAHTGIGFVQFALIIAIFALAFREQDDD</sequence>
<accession>A0AAD5S4D3</accession>
<evidence type="ECO:0000313" key="2">
    <source>
        <dbReference type="EMBL" id="KAJ3039691.1"/>
    </source>
</evidence>
<keyword evidence="3" id="KW-1185">Reference proteome</keyword>
<feature type="transmembrane region" description="Helical" evidence="1">
    <location>
        <begin position="117"/>
        <end position="139"/>
    </location>
</feature>
<feature type="transmembrane region" description="Helical" evidence="1">
    <location>
        <begin position="92"/>
        <end position="111"/>
    </location>
</feature>
<dbReference type="AlphaFoldDB" id="A0AAD5S4D3"/>
<comment type="caution">
    <text evidence="2">The sequence shown here is derived from an EMBL/GenBank/DDBJ whole genome shotgun (WGS) entry which is preliminary data.</text>
</comment>
<reference evidence="2" key="1">
    <citation type="submission" date="2020-05" db="EMBL/GenBank/DDBJ databases">
        <title>Phylogenomic resolution of chytrid fungi.</title>
        <authorList>
            <person name="Stajich J.E."/>
            <person name="Amses K."/>
            <person name="Simmons R."/>
            <person name="Seto K."/>
            <person name="Myers J."/>
            <person name="Bonds A."/>
            <person name="Quandt C.A."/>
            <person name="Barry K."/>
            <person name="Liu P."/>
            <person name="Grigoriev I."/>
            <person name="Longcore J.E."/>
            <person name="James T.Y."/>
        </authorList>
    </citation>
    <scope>NUCLEOTIDE SEQUENCE</scope>
    <source>
        <strain evidence="2">JEL0318</strain>
    </source>
</reference>